<accession>A0A0B6YMT3</accession>
<feature type="compositionally biased region" description="Basic and acidic residues" evidence="1">
    <location>
        <begin position="174"/>
        <end position="187"/>
    </location>
</feature>
<name>A0A0B6YMT3_9EUPU</name>
<evidence type="ECO:0000256" key="1">
    <source>
        <dbReference type="SAM" id="MobiDB-lite"/>
    </source>
</evidence>
<feature type="non-terminal residue" evidence="2">
    <location>
        <position position="229"/>
    </location>
</feature>
<feature type="compositionally biased region" description="Low complexity" evidence="1">
    <location>
        <begin position="198"/>
        <end position="213"/>
    </location>
</feature>
<sequence length="229" mass="25834">SALDDFQEHVMGMEVNKYLTPRRSEMDVDEIVDSPVSNDEAVREAVRLTTPLSWSDQCSKPDIKVLHARLANIEVYEPVASETFPVRFEKLIDDSSMPKLSEVVSDGYKVKQRSAQIHNDMVTSKVKVIYIDPLTKQEEDTVNELSIENIIKYSLQGRNQEYTALSVAGNVQDSNDKNTSRNSKHDIPFQSQRNKFTRSGSRSNCPPSSSSWSNDRDDVHNPKLKVASG</sequence>
<protein>
    <submittedName>
        <fullName evidence="2">Uncharacterized protein</fullName>
    </submittedName>
</protein>
<evidence type="ECO:0000313" key="2">
    <source>
        <dbReference type="EMBL" id="CEK57447.1"/>
    </source>
</evidence>
<proteinExistence type="predicted"/>
<reference evidence="2" key="1">
    <citation type="submission" date="2014-12" db="EMBL/GenBank/DDBJ databases">
        <title>Insight into the proteome of Arion vulgaris.</title>
        <authorList>
            <person name="Aradska J."/>
            <person name="Bulat T."/>
            <person name="Smidak R."/>
            <person name="Sarate P."/>
            <person name="Gangsoo J."/>
            <person name="Sialana F."/>
            <person name="Bilban M."/>
            <person name="Lubec G."/>
        </authorList>
    </citation>
    <scope>NUCLEOTIDE SEQUENCE</scope>
    <source>
        <tissue evidence="2">Skin</tissue>
    </source>
</reference>
<dbReference type="AlphaFoldDB" id="A0A0B6YMT3"/>
<gene>
    <name evidence="2" type="primary">ORF30194</name>
</gene>
<dbReference type="EMBL" id="HACG01010582">
    <property type="protein sequence ID" value="CEK57447.1"/>
    <property type="molecule type" value="Transcribed_RNA"/>
</dbReference>
<organism evidence="2">
    <name type="scientific">Arion vulgaris</name>
    <dbReference type="NCBI Taxonomy" id="1028688"/>
    <lineage>
        <taxon>Eukaryota</taxon>
        <taxon>Metazoa</taxon>
        <taxon>Spiralia</taxon>
        <taxon>Lophotrochozoa</taxon>
        <taxon>Mollusca</taxon>
        <taxon>Gastropoda</taxon>
        <taxon>Heterobranchia</taxon>
        <taxon>Euthyneura</taxon>
        <taxon>Panpulmonata</taxon>
        <taxon>Eupulmonata</taxon>
        <taxon>Stylommatophora</taxon>
        <taxon>Helicina</taxon>
        <taxon>Arionoidea</taxon>
        <taxon>Arionidae</taxon>
        <taxon>Arion</taxon>
    </lineage>
</organism>
<feature type="non-terminal residue" evidence="2">
    <location>
        <position position="1"/>
    </location>
</feature>
<feature type="region of interest" description="Disordered" evidence="1">
    <location>
        <begin position="170"/>
        <end position="229"/>
    </location>
</feature>